<protein>
    <recommendedName>
        <fullName evidence="1">ATP-dependent DNA helicase</fullName>
        <ecNumber evidence="1">5.6.2.3</ecNumber>
    </recommendedName>
</protein>
<evidence type="ECO:0000313" key="4">
    <source>
        <dbReference type="Proteomes" id="UP001652660"/>
    </source>
</evidence>
<comment type="catalytic activity">
    <reaction evidence="1">
        <text>ATP + H2O = ADP + phosphate + H(+)</text>
        <dbReference type="Rhea" id="RHEA:13065"/>
        <dbReference type="ChEBI" id="CHEBI:15377"/>
        <dbReference type="ChEBI" id="CHEBI:15378"/>
        <dbReference type="ChEBI" id="CHEBI:30616"/>
        <dbReference type="ChEBI" id="CHEBI:43474"/>
        <dbReference type="ChEBI" id="CHEBI:456216"/>
        <dbReference type="EC" id="5.6.2.3"/>
    </reaction>
</comment>
<organism evidence="4 5">
    <name type="scientific">Coffea arabica</name>
    <name type="common">Arabian coffee</name>
    <dbReference type="NCBI Taxonomy" id="13443"/>
    <lineage>
        <taxon>Eukaryota</taxon>
        <taxon>Viridiplantae</taxon>
        <taxon>Streptophyta</taxon>
        <taxon>Embryophyta</taxon>
        <taxon>Tracheophyta</taxon>
        <taxon>Spermatophyta</taxon>
        <taxon>Magnoliopsida</taxon>
        <taxon>eudicotyledons</taxon>
        <taxon>Gunneridae</taxon>
        <taxon>Pentapetalae</taxon>
        <taxon>asterids</taxon>
        <taxon>lamiids</taxon>
        <taxon>Gentianales</taxon>
        <taxon>Rubiaceae</taxon>
        <taxon>Ixoroideae</taxon>
        <taxon>Gardenieae complex</taxon>
        <taxon>Bertiereae - Coffeeae clade</taxon>
        <taxon>Coffeeae</taxon>
        <taxon>Coffea</taxon>
    </lineage>
</organism>
<accession>A0A6P6V269</accession>
<keyword evidence="1" id="KW-0378">Hydrolase</keyword>
<keyword evidence="1" id="KW-0347">Helicase</keyword>
<comment type="cofactor">
    <cofactor evidence="1">
        <name>Mg(2+)</name>
        <dbReference type="ChEBI" id="CHEBI:18420"/>
    </cofactor>
</comment>
<feature type="transmembrane region" description="Helical" evidence="2">
    <location>
        <begin position="42"/>
        <end position="60"/>
    </location>
</feature>
<gene>
    <name evidence="5" type="primary">LOC113715851</name>
</gene>
<evidence type="ECO:0000313" key="5">
    <source>
        <dbReference type="RefSeq" id="XP_027095952.1"/>
    </source>
</evidence>
<keyword evidence="1" id="KW-0547">Nucleotide-binding</keyword>
<dbReference type="GeneID" id="113715851"/>
<evidence type="ECO:0000256" key="1">
    <source>
        <dbReference type="RuleBase" id="RU363044"/>
    </source>
</evidence>
<keyword evidence="1" id="KW-0227">DNA damage</keyword>
<keyword evidence="2" id="KW-0472">Membrane</keyword>
<dbReference type="PANTHER" id="PTHR10492:SF57">
    <property type="entry name" value="ATP-DEPENDENT DNA HELICASE"/>
    <property type="match status" value="1"/>
</dbReference>
<dbReference type="Pfam" id="PF05970">
    <property type="entry name" value="PIF1"/>
    <property type="match status" value="1"/>
</dbReference>
<reference evidence="4" key="1">
    <citation type="journal article" date="2025" name="Foods">
        <title>Unveiling the Microbial Signatures of Arabica Coffee Cherries: Insights into Ripeness Specific Diversity, Functional Traits, and Implications for Quality and Safety.</title>
        <authorList>
            <consortium name="RefSeq"/>
            <person name="Tenea G.N."/>
            <person name="Cifuentes V."/>
            <person name="Reyes P."/>
            <person name="Cevallos-Vallejos M."/>
        </authorList>
    </citation>
    <scope>NUCLEOTIDE SEQUENCE [LARGE SCALE GENOMIC DNA]</scope>
</reference>
<dbReference type="InterPro" id="IPR010285">
    <property type="entry name" value="DNA_helicase_pif1-like_DEAD"/>
</dbReference>
<feature type="domain" description="DNA helicase Pif1-like DEAD-box helicase" evidence="3">
    <location>
        <begin position="399"/>
        <end position="529"/>
    </location>
</feature>
<dbReference type="SUPFAM" id="SSF52540">
    <property type="entry name" value="P-loop containing nucleoside triphosphate hydrolases"/>
    <property type="match status" value="1"/>
</dbReference>
<sequence length="534" mass="61110">MTSECLINPLYLKLQLYGLKETTLIKVILDTYRYIQKKDTATAFNITMAAMTLFSIHYFFHLEKLDGIQHAFNLYTAEDYDRIVSAEIPDEAQNKHIFRMVKKHMMHGPCGEKKPDNNVEICSTIMAVKFVYKYIYKGHTRIHFQVNSDDGANIVDEIKEYQSARWVCAAEAMWRIYRFHLYEMQPDDFAKSLKCTYKEFPEHFVWYPSSKSWQPRKQKDSIVKLVAANPLEGERYFLKLLLLHVRAPTSYDDLKTVNGVHVTTFREAAVLRGYLESNNSQDECLQEAAVYHMPYSLRRLFATLLVYFTPSNPRSLWLKFEESLSEDYNRLPNITKNDIQFKVLHQISTFLESMSRNINSYGLVPRVLKFYDSNTDTRDTISETEIKVSEDDLVSITKLNLGQKVAFDTIMQALYIKGKGCFFIDGPGGTGKTFLYRALLAEVRSKGFIALATASCGVAASILPGGRTAHSRFKIPIDMNSVNMCKISKQSALAKLIQAAKLIIWDKAPMAHKTGIEGVDTLLKDLMGSFELFG</sequence>
<keyword evidence="4" id="KW-1185">Reference proteome</keyword>
<keyword evidence="1" id="KW-0233">DNA recombination</keyword>
<dbReference type="EC" id="5.6.2.3" evidence="1"/>
<evidence type="ECO:0000259" key="3">
    <source>
        <dbReference type="Pfam" id="PF05970"/>
    </source>
</evidence>
<dbReference type="AlphaFoldDB" id="A0A6P6V269"/>
<keyword evidence="1" id="KW-0234">DNA repair</keyword>
<dbReference type="Gene3D" id="3.40.50.300">
    <property type="entry name" value="P-loop containing nucleotide triphosphate hydrolases"/>
    <property type="match status" value="1"/>
</dbReference>
<reference evidence="5" key="2">
    <citation type="submission" date="2025-08" db="UniProtKB">
        <authorList>
            <consortium name="RefSeq"/>
        </authorList>
    </citation>
    <scope>IDENTIFICATION</scope>
    <source>
        <tissue evidence="5">Leaves</tissue>
    </source>
</reference>
<keyword evidence="2" id="KW-1133">Transmembrane helix</keyword>
<dbReference type="RefSeq" id="XP_027095952.1">
    <property type="nucleotide sequence ID" value="XM_027240151.1"/>
</dbReference>
<evidence type="ECO:0000256" key="2">
    <source>
        <dbReference type="SAM" id="Phobius"/>
    </source>
</evidence>
<dbReference type="OrthoDB" id="1303239at2759"/>
<dbReference type="InterPro" id="IPR027417">
    <property type="entry name" value="P-loop_NTPase"/>
</dbReference>
<proteinExistence type="inferred from homology"/>
<dbReference type="GO" id="GO:0005524">
    <property type="term" value="F:ATP binding"/>
    <property type="evidence" value="ECO:0007669"/>
    <property type="project" value="UniProtKB-KW"/>
</dbReference>
<dbReference type="GO" id="GO:0006310">
    <property type="term" value="P:DNA recombination"/>
    <property type="evidence" value="ECO:0007669"/>
    <property type="project" value="UniProtKB-KW"/>
</dbReference>
<dbReference type="GO" id="GO:0000723">
    <property type="term" value="P:telomere maintenance"/>
    <property type="evidence" value="ECO:0007669"/>
    <property type="project" value="InterPro"/>
</dbReference>
<name>A0A6P6V269_COFAR</name>
<comment type="similarity">
    <text evidence="1">Belongs to the helicase family.</text>
</comment>
<keyword evidence="2" id="KW-0812">Transmembrane</keyword>
<keyword evidence="1" id="KW-0067">ATP-binding</keyword>
<dbReference type="Proteomes" id="UP001652660">
    <property type="component" value="Chromosome 11c"/>
</dbReference>
<dbReference type="GO" id="GO:0043139">
    <property type="term" value="F:5'-3' DNA helicase activity"/>
    <property type="evidence" value="ECO:0007669"/>
    <property type="project" value="UniProtKB-EC"/>
</dbReference>
<dbReference type="GO" id="GO:0006281">
    <property type="term" value="P:DNA repair"/>
    <property type="evidence" value="ECO:0007669"/>
    <property type="project" value="UniProtKB-KW"/>
</dbReference>
<dbReference type="PANTHER" id="PTHR10492">
    <property type="match status" value="1"/>
</dbReference>
<dbReference type="GO" id="GO:0016787">
    <property type="term" value="F:hydrolase activity"/>
    <property type="evidence" value="ECO:0007669"/>
    <property type="project" value="UniProtKB-KW"/>
</dbReference>